<dbReference type="EMBL" id="MU032347">
    <property type="protein sequence ID" value="KAF3765963.1"/>
    <property type="molecule type" value="Genomic_DNA"/>
</dbReference>
<accession>A0A9P5CPA0</accession>
<organism evidence="1 2">
    <name type="scientific">Cryphonectria parasitica (strain ATCC 38755 / EP155)</name>
    <dbReference type="NCBI Taxonomy" id="660469"/>
    <lineage>
        <taxon>Eukaryota</taxon>
        <taxon>Fungi</taxon>
        <taxon>Dikarya</taxon>
        <taxon>Ascomycota</taxon>
        <taxon>Pezizomycotina</taxon>
        <taxon>Sordariomycetes</taxon>
        <taxon>Sordariomycetidae</taxon>
        <taxon>Diaporthales</taxon>
        <taxon>Cryphonectriaceae</taxon>
        <taxon>Cryphonectria-Endothia species complex</taxon>
        <taxon>Cryphonectria</taxon>
    </lineage>
</organism>
<protein>
    <submittedName>
        <fullName evidence="1">Uncharacterized protein</fullName>
    </submittedName>
</protein>
<reference evidence="1" key="1">
    <citation type="journal article" date="2020" name="Phytopathology">
        <title>Genome sequence of the chestnut blight fungus Cryphonectria parasitica EP155: A fundamental resource for an archetypical invasive plant pathogen.</title>
        <authorList>
            <person name="Crouch J.A."/>
            <person name="Dawe A."/>
            <person name="Aerts A."/>
            <person name="Barry K."/>
            <person name="Churchill A.C.L."/>
            <person name="Grimwood J."/>
            <person name="Hillman B."/>
            <person name="Milgroom M.G."/>
            <person name="Pangilinan J."/>
            <person name="Smith M."/>
            <person name="Salamov A."/>
            <person name="Schmutz J."/>
            <person name="Yadav J."/>
            <person name="Grigoriev I.V."/>
            <person name="Nuss D."/>
        </authorList>
    </citation>
    <scope>NUCLEOTIDE SEQUENCE</scope>
    <source>
        <strain evidence="1">EP155</strain>
    </source>
</reference>
<keyword evidence="2" id="KW-1185">Reference proteome</keyword>
<dbReference type="AlphaFoldDB" id="A0A9P5CPA0"/>
<comment type="caution">
    <text evidence="1">The sequence shown here is derived from an EMBL/GenBank/DDBJ whole genome shotgun (WGS) entry which is preliminary data.</text>
</comment>
<evidence type="ECO:0000313" key="1">
    <source>
        <dbReference type="EMBL" id="KAF3765963.1"/>
    </source>
</evidence>
<dbReference type="Proteomes" id="UP000803844">
    <property type="component" value="Unassembled WGS sequence"/>
</dbReference>
<feature type="non-terminal residue" evidence="1">
    <location>
        <position position="56"/>
    </location>
</feature>
<dbReference type="RefSeq" id="XP_040776924.1">
    <property type="nucleotide sequence ID" value="XM_040919609.1"/>
</dbReference>
<evidence type="ECO:0000313" key="2">
    <source>
        <dbReference type="Proteomes" id="UP000803844"/>
    </source>
</evidence>
<name>A0A9P5CPA0_CRYP1</name>
<gene>
    <name evidence="1" type="ORF">M406DRAFT_322185</name>
</gene>
<sequence length="56" mass="6121">MHAGDVSFEDVDVETDEHVAKRAKLEENHDPALNDEAILSALAAHNNPGSVEHYNP</sequence>
<proteinExistence type="predicted"/>
<dbReference type="GeneID" id="63836738"/>